<dbReference type="InterPro" id="IPR005064">
    <property type="entry name" value="BUG"/>
</dbReference>
<comment type="caution">
    <text evidence="3">The sequence shown here is derived from an EMBL/GenBank/DDBJ whole genome shotgun (WGS) entry which is preliminary data.</text>
</comment>
<sequence length="330" mass="34251">MKRRTLGIVLAGFMAMAALTGCAGGAKSGSTGLPKTIEVQVPAKAGGGTDVMARALTTQIAKDAGINMTVVNNTDGSGVVAMETVRTAKPDGSKILQFHTSMLIKTATGVYDKAAADDFKIIGVSKGTEKAQYVLVVSADSDMKTLDDFLAKAKGGEVKLGVETGGTSHIIAGLLAKAADLPLKYVEAGSDTEKLTALVGNTIDAALVNVNQAKQYVESGKALALGVVSNGDEGARSSVLPDVPSLQEQGVDCTFATMNLFCGPKDMSDETAKQLYDYYAAAAANDEVNKTLEPAGMAMEFLPYEDGQAAVKEQQDTLNAVIDELGLKQK</sequence>
<dbReference type="Proteomes" id="UP001437460">
    <property type="component" value="Unassembled WGS sequence"/>
</dbReference>
<reference evidence="3 4" key="1">
    <citation type="submission" date="2024-03" db="EMBL/GenBank/DDBJ databases">
        <title>Human intestinal bacterial collection.</title>
        <authorList>
            <person name="Pauvert C."/>
            <person name="Hitch T.C.A."/>
            <person name="Clavel T."/>
        </authorList>
    </citation>
    <scope>NUCLEOTIDE SEQUENCE [LARGE SCALE GENOMIC DNA]</scope>
    <source>
        <strain evidence="3 4">CLA-AP-H27</strain>
    </source>
</reference>
<name>A0ABV1HQP7_9FIRM</name>
<dbReference type="RefSeq" id="WP_349229983.1">
    <property type="nucleotide sequence ID" value="NZ_JBBMFJ010000027.1"/>
</dbReference>
<dbReference type="PIRSF" id="PIRSF017082">
    <property type="entry name" value="YflP"/>
    <property type="match status" value="1"/>
</dbReference>
<evidence type="ECO:0000313" key="3">
    <source>
        <dbReference type="EMBL" id="MEQ2563908.1"/>
    </source>
</evidence>
<proteinExistence type="inferred from homology"/>
<dbReference type="SUPFAM" id="SSF53850">
    <property type="entry name" value="Periplasmic binding protein-like II"/>
    <property type="match status" value="1"/>
</dbReference>
<keyword evidence="2" id="KW-0732">Signal</keyword>
<dbReference type="PANTHER" id="PTHR42928">
    <property type="entry name" value="TRICARBOXYLATE-BINDING PROTEIN"/>
    <property type="match status" value="1"/>
</dbReference>
<dbReference type="CDD" id="cd07012">
    <property type="entry name" value="PBP2_Bug_TTT"/>
    <property type="match status" value="1"/>
</dbReference>
<accession>A0ABV1HQP7</accession>
<comment type="similarity">
    <text evidence="1">Belongs to the UPF0065 (bug) family.</text>
</comment>
<dbReference type="EMBL" id="JBBMFJ010000027">
    <property type="protein sequence ID" value="MEQ2563908.1"/>
    <property type="molecule type" value="Genomic_DNA"/>
</dbReference>
<feature type="signal peptide" evidence="2">
    <location>
        <begin position="1"/>
        <end position="17"/>
    </location>
</feature>
<evidence type="ECO:0000313" key="4">
    <source>
        <dbReference type="Proteomes" id="UP001437460"/>
    </source>
</evidence>
<evidence type="ECO:0000256" key="2">
    <source>
        <dbReference type="SAM" id="SignalP"/>
    </source>
</evidence>
<keyword evidence="4" id="KW-1185">Reference proteome</keyword>
<dbReference type="InterPro" id="IPR042100">
    <property type="entry name" value="Bug_dom1"/>
</dbReference>
<dbReference type="Pfam" id="PF03401">
    <property type="entry name" value="TctC"/>
    <property type="match status" value="1"/>
</dbReference>
<gene>
    <name evidence="3" type="ORF">WMO41_12170</name>
</gene>
<dbReference type="Gene3D" id="3.40.190.10">
    <property type="entry name" value="Periplasmic binding protein-like II"/>
    <property type="match status" value="1"/>
</dbReference>
<dbReference type="PROSITE" id="PS51257">
    <property type="entry name" value="PROKAR_LIPOPROTEIN"/>
    <property type="match status" value="1"/>
</dbReference>
<feature type="chain" id="PRO_5045453516" evidence="2">
    <location>
        <begin position="18"/>
        <end position="330"/>
    </location>
</feature>
<organism evidence="3 4">
    <name type="scientific">Ventrimonas faecis</name>
    <dbReference type="NCBI Taxonomy" id="3133170"/>
    <lineage>
        <taxon>Bacteria</taxon>
        <taxon>Bacillati</taxon>
        <taxon>Bacillota</taxon>
        <taxon>Clostridia</taxon>
        <taxon>Lachnospirales</taxon>
        <taxon>Lachnospiraceae</taxon>
        <taxon>Ventrimonas</taxon>
    </lineage>
</organism>
<dbReference type="Gene3D" id="3.40.190.150">
    <property type="entry name" value="Bordetella uptake gene, domain 1"/>
    <property type="match status" value="1"/>
</dbReference>
<evidence type="ECO:0000256" key="1">
    <source>
        <dbReference type="ARBA" id="ARBA00006987"/>
    </source>
</evidence>
<dbReference type="PANTHER" id="PTHR42928:SF5">
    <property type="entry name" value="BLR1237 PROTEIN"/>
    <property type="match status" value="1"/>
</dbReference>
<protein>
    <submittedName>
        <fullName evidence="3">Tripartite tricarboxylate transporter substrate binding protein</fullName>
    </submittedName>
</protein>